<name>K0RDR1_THAOC</name>
<organism evidence="2 3">
    <name type="scientific">Thalassiosira oceanica</name>
    <name type="common">Marine diatom</name>
    <dbReference type="NCBI Taxonomy" id="159749"/>
    <lineage>
        <taxon>Eukaryota</taxon>
        <taxon>Sar</taxon>
        <taxon>Stramenopiles</taxon>
        <taxon>Ochrophyta</taxon>
        <taxon>Bacillariophyta</taxon>
        <taxon>Coscinodiscophyceae</taxon>
        <taxon>Thalassiosirophycidae</taxon>
        <taxon>Thalassiosirales</taxon>
        <taxon>Thalassiosiraceae</taxon>
        <taxon>Thalassiosira</taxon>
    </lineage>
</organism>
<reference evidence="2 3" key="1">
    <citation type="journal article" date="2012" name="Genome Biol.">
        <title>Genome and low-iron response of an oceanic diatom adapted to chronic iron limitation.</title>
        <authorList>
            <person name="Lommer M."/>
            <person name="Specht M."/>
            <person name="Roy A.S."/>
            <person name="Kraemer L."/>
            <person name="Andreson R."/>
            <person name="Gutowska M.A."/>
            <person name="Wolf J."/>
            <person name="Bergner S.V."/>
            <person name="Schilhabel M.B."/>
            <person name="Klostermeier U.C."/>
            <person name="Beiko R.G."/>
            <person name="Rosenstiel P."/>
            <person name="Hippler M."/>
            <person name="Laroche J."/>
        </authorList>
    </citation>
    <scope>NUCLEOTIDE SEQUENCE [LARGE SCALE GENOMIC DNA]</scope>
    <source>
        <strain evidence="2 3">CCMP1005</strain>
    </source>
</reference>
<sequence length="127" mass="13667">MHRLHAGEKQNARRPTQESRGGGGPGSVSDAEVDLAMLLSRSTKKINQLLGLALLGRAASALWLGRRAVVSVVDDGAVRALSWSLLPRWVLWPEHSSSEGELLATCMVSLSIILPPIRSQPLPGTRQ</sequence>
<evidence type="ECO:0000256" key="1">
    <source>
        <dbReference type="SAM" id="MobiDB-lite"/>
    </source>
</evidence>
<dbReference type="EMBL" id="AGNL01040849">
    <property type="protein sequence ID" value="EJK51873.1"/>
    <property type="molecule type" value="Genomic_DNA"/>
</dbReference>
<feature type="compositionally biased region" description="Basic and acidic residues" evidence="1">
    <location>
        <begin position="1"/>
        <end position="17"/>
    </location>
</feature>
<feature type="region of interest" description="Disordered" evidence="1">
    <location>
        <begin position="1"/>
        <end position="29"/>
    </location>
</feature>
<evidence type="ECO:0000313" key="2">
    <source>
        <dbReference type="EMBL" id="EJK51873.1"/>
    </source>
</evidence>
<dbReference type="AlphaFoldDB" id="K0RDR1"/>
<comment type="caution">
    <text evidence="2">The sequence shown here is derived from an EMBL/GenBank/DDBJ whole genome shotgun (WGS) entry which is preliminary data.</text>
</comment>
<protein>
    <submittedName>
        <fullName evidence="2">Uncharacterized protein</fullName>
    </submittedName>
</protein>
<gene>
    <name evidence="2" type="ORF">THAOC_28913</name>
</gene>
<dbReference type="Proteomes" id="UP000266841">
    <property type="component" value="Unassembled WGS sequence"/>
</dbReference>
<evidence type="ECO:0000313" key="3">
    <source>
        <dbReference type="Proteomes" id="UP000266841"/>
    </source>
</evidence>
<keyword evidence="3" id="KW-1185">Reference proteome</keyword>
<proteinExistence type="predicted"/>
<accession>K0RDR1</accession>